<dbReference type="PIRSF" id="PIRSF016897">
    <property type="entry name" value="GlpP"/>
    <property type="match status" value="1"/>
</dbReference>
<dbReference type="Gene3D" id="3.20.20.70">
    <property type="entry name" value="Aldolase class I"/>
    <property type="match status" value="1"/>
</dbReference>
<dbReference type="Pfam" id="PF04309">
    <property type="entry name" value="G3P_antiterm"/>
    <property type="match status" value="1"/>
</dbReference>
<dbReference type="InterPro" id="IPR013785">
    <property type="entry name" value="Aldolase_TIM"/>
</dbReference>
<dbReference type="Proteomes" id="UP001291930">
    <property type="component" value="Unassembled WGS sequence"/>
</dbReference>
<dbReference type="EMBL" id="JAXOVW010000010">
    <property type="protein sequence ID" value="MDZ5606888.1"/>
    <property type="molecule type" value="Genomic_DNA"/>
</dbReference>
<keyword evidence="3" id="KW-1185">Reference proteome</keyword>
<sequence>MNTQSFFKKQRLIAACTCENINKALTSDADALLLMNGTLSFFIKYRKVLKECPKPLFIHLDLIKGLSNDIEAIHFLKKYCTPTGIVSTKGMSIKAAKKEGLLAIQRIFLIDSNSLHTAMHNIKVNKPDIVEIMPGIAPNIVPILKQQLSQPIILGGLIWTEEQVKAALHSQVEGISLSKEKLWNQKIMEGV</sequence>
<evidence type="ECO:0000313" key="3">
    <source>
        <dbReference type="Proteomes" id="UP001291930"/>
    </source>
</evidence>
<proteinExistence type="predicted"/>
<reference evidence="3" key="1">
    <citation type="submission" date="2023-11" db="EMBL/GenBank/DDBJ databases">
        <title>Genome Sequence of Bacillus pseudomycoides stain BUPM19.</title>
        <authorList>
            <person name="Farhat A."/>
        </authorList>
    </citation>
    <scope>NUCLEOTIDE SEQUENCE [LARGE SCALE GENOMIC DNA]</scope>
    <source>
        <strain evidence="3">BUPM19</strain>
    </source>
</reference>
<dbReference type="PANTHER" id="PTHR35787:SF1">
    <property type="entry name" value="GLYCEROL UPTAKE OPERON ANTITERMINATOR REGULATORY PROTEIN"/>
    <property type="match status" value="1"/>
</dbReference>
<accession>A0ABU5JTX1</accession>
<keyword evidence="1" id="KW-0804">Transcription</keyword>
<protein>
    <recommendedName>
        <fullName evidence="1">Glycerol uptake operon antiterminator regulatory protein</fullName>
    </recommendedName>
</protein>
<name>A0ABU5JTX1_9BACI</name>
<keyword evidence="1" id="KW-0694">RNA-binding</keyword>
<gene>
    <name evidence="2" type="ORF">U2I54_07170</name>
</gene>
<evidence type="ECO:0000256" key="1">
    <source>
        <dbReference type="PIRNR" id="PIRNR016897"/>
    </source>
</evidence>
<dbReference type="SUPFAM" id="SSF110391">
    <property type="entry name" value="GlpP-like"/>
    <property type="match status" value="1"/>
</dbReference>
<dbReference type="InterPro" id="IPR006699">
    <property type="entry name" value="GlpP"/>
</dbReference>
<dbReference type="PANTHER" id="PTHR35787">
    <property type="entry name" value="GLYCEROL UPTAKE OPERON ANTITERMINATOR REGULATORY PROTEIN"/>
    <property type="match status" value="1"/>
</dbReference>
<comment type="caution">
    <text evidence="2">The sequence shown here is derived from an EMBL/GenBank/DDBJ whole genome shotgun (WGS) entry which is preliminary data.</text>
</comment>
<keyword evidence="1" id="KW-0805">Transcription regulation</keyword>
<evidence type="ECO:0000313" key="2">
    <source>
        <dbReference type="EMBL" id="MDZ5606888.1"/>
    </source>
</evidence>
<keyword evidence="1" id="KW-0319">Glycerol metabolism</keyword>
<dbReference type="RefSeq" id="WP_017154248.1">
    <property type="nucleotide sequence ID" value="NZ_JAIKLI010000130.1"/>
</dbReference>
<comment type="function">
    <text evidence="1">Regulates expression of the glpD operon. In the presence of glycerol 3-phosphate (G3P) causes antitermination of transcription of glpD at the inverted repeat of the leader region to enhance its transcription. Binds and stabilizes glpD leader mRNA.</text>
</comment>
<organism evidence="2 3">
    <name type="scientific">Bacillus bingmayongensis</name>
    <dbReference type="NCBI Taxonomy" id="1150157"/>
    <lineage>
        <taxon>Bacteria</taxon>
        <taxon>Bacillati</taxon>
        <taxon>Bacillota</taxon>
        <taxon>Bacilli</taxon>
        <taxon>Bacillales</taxon>
        <taxon>Bacillaceae</taxon>
        <taxon>Bacillus</taxon>
    </lineage>
</organism>